<accession>A0ABR4BY03</accession>
<proteinExistence type="predicted"/>
<sequence length="494" mass="56793">MYHKAEDSSSKEIKRVLLIDLSYYVMLFQKQQDNLPEAWSRRHLTFWDNNLFAVNDNPTIAWLYPAGSVDQKVVSDALKRAIKRRIPWLNARVARTQTGSPPYELHVPSPRSDFDAFSTSSTTISKKLDSTIAWTPNHSEHGLIETHDVHESIPLNPRTATNNIQEYVQKQLPLLHLHFVFASDMTLVSLSWSHAVMDAVACAQLVVAWEQEVLQPDSCVLCSDTDPTRIFDFTQDVEVPPGWHPEGWLPLSIWSFWPALRGFTWTFIERYRHPLLDGSIYIPSVMIRRWRKLAATDLEHGEFVSSNDLVSAWVFKHAWGENYHGDLDWNTIFTAVCARGRHSKLPLSLITNLAKSCVAPPLRTIDLREQSLAQVALHLRRSLKPFTDEQYVAKFVAQEYRRNKQYNGYVSALPEGCWGSRVFGITSWARQGLGNFSIRGLKPISCLTYNGQRRVATIIDTSDDWRVDLKLSARQWNALKTRMAQENEFLHDQY</sequence>
<gene>
    <name evidence="1" type="ORF">VTL71DRAFT_6812</name>
</gene>
<evidence type="ECO:0000313" key="1">
    <source>
        <dbReference type="EMBL" id="KAL2062546.1"/>
    </source>
</evidence>
<dbReference type="Gene3D" id="3.30.559.10">
    <property type="entry name" value="Chloramphenicol acetyltransferase-like domain"/>
    <property type="match status" value="2"/>
</dbReference>
<keyword evidence="2" id="KW-1185">Reference proteome</keyword>
<evidence type="ECO:0000313" key="2">
    <source>
        <dbReference type="Proteomes" id="UP001595075"/>
    </source>
</evidence>
<dbReference type="EMBL" id="JAZHXI010000017">
    <property type="protein sequence ID" value="KAL2062546.1"/>
    <property type="molecule type" value="Genomic_DNA"/>
</dbReference>
<dbReference type="InterPro" id="IPR023213">
    <property type="entry name" value="CAT-like_dom_sf"/>
</dbReference>
<name>A0ABR4BY03_9HELO</name>
<comment type="caution">
    <text evidence="1">The sequence shown here is derived from an EMBL/GenBank/DDBJ whole genome shotgun (WGS) entry which is preliminary data.</text>
</comment>
<protein>
    <recommendedName>
        <fullName evidence="3">Transferase</fullName>
    </recommendedName>
</protein>
<evidence type="ECO:0008006" key="3">
    <source>
        <dbReference type="Google" id="ProtNLM"/>
    </source>
</evidence>
<organism evidence="1 2">
    <name type="scientific">Oculimacula yallundae</name>
    <dbReference type="NCBI Taxonomy" id="86028"/>
    <lineage>
        <taxon>Eukaryota</taxon>
        <taxon>Fungi</taxon>
        <taxon>Dikarya</taxon>
        <taxon>Ascomycota</taxon>
        <taxon>Pezizomycotina</taxon>
        <taxon>Leotiomycetes</taxon>
        <taxon>Helotiales</taxon>
        <taxon>Ploettnerulaceae</taxon>
        <taxon>Oculimacula</taxon>
    </lineage>
</organism>
<reference evidence="1 2" key="1">
    <citation type="journal article" date="2024" name="Commun. Biol.">
        <title>Comparative genomic analysis of thermophilic fungi reveals convergent evolutionary adaptations and gene losses.</title>
        <authorList>
            <person name="Steindorff A.S."/>
            <person name="Aguilar-Pontes M.V."/>
            <person name="Robinson A.J."/>
            <person name="Andreopoulos B."/>
            <person name="LaButti K."/>
            <person name="Kuo A."/>
            <person name="Mondo S."/>
            <person name="Riley R."/>
            <person name="Otillar R."/>
            <person name="Haridas S."/>
            <person name="Lipzen A."/>
            <person name="Grimwood J."/>
            <person name="Schmutz J."/>
            <person name="Clum A."/>
            <person name="Reid I.D."/>
            <person name="Moisan M.C."/>
            <person name="Butler G."/>
            <person name="Nguyen T.T.M."/>
            <person name="Dewar K."/>
            <person name="Conant G."/>
            <person name="Drula E."/>
            <person name="Henrissat B."/>
            <person name="Hansel C."/>
            <person name="Singer S."/>
            <person name="Hutchinson M.I."/>
            <person name="de Vries R.P."/>
            <person name="Natvig D.O."/>
            <person name="Powell A.J."/>
            <person name="Tsang A."/>
            <person name="Grigoriev I.V."/>
        </authorList>
    </citation>
    <scope>NUCLEOTIDE SEQUENCE [LARGE SCALE GENOMIC DNA]</scope>
    <source>
        <strain evidence="1 2">CBS 494.80</strain>
    </source>
</reference>
<dbReference type="Proteomes" id="UP001595075">
    <property type="component" value="Unassembled WGS sequence"/>
</dbReference>